<name>A0A974XF48_9FIRM</name>
<dbReference type="SUPFAM" id="SSF52980">
    <property type="entry name" value="Restriction endonuclease-like"/>
    <property type="match status" value="1"/>
</dbReference>
<dbReference type="PANTHER" id="PTHR34039:SF1">
    <property type="entry name" value="UPF0102 PROTEIN YRAN"/>
    <property type="match status" value="1"/>
</dbReference>
<sequence>MDRIKIGKAGEEEACGYLKNKGYTIVAQNFRCRHGEVDIVATQGEDLVFIEVKTRNNRNFGRPCEAVGWKKQRHIQKTAMFYLTKYGSVEMNVRFDVVEVEKEGIHHIENAFPYQMF</sequence>
<dbReference type="NCBIfam" id="NF009150">
    <property type="entry name" value="PRK12497.1-3"/>
    <property type="match status" value="1"/>
</dbReference>
<dbReference type="AlphaFoldDB" id="A0A974XF48"/>
<evidence type="ECO:0000256" key="2">
    <source>
        <dbReference type="HAMAP-Rule" id="MF_00048"/>
    </source>
</evidence>
<dbReference type="Gene3D" id="3.40.1350.10">
    <property type="match status" value="1"/>
</dbReference>
<dbReference type="InterPro" id="IPR011335">
    <property type="entry name" value="Restrct_endonuc-II-like"/>
</dbReference>
<dbReference type="InterPro" id="IPR011856">
    <property type="entry name" value="tRNA_endonuc-like_dom_sf"/>
</dbReference>
<keyword evidence="4" id="KW-1185">Reference proteome</keyword>
<evidence type="ECO:0000313" key="3">
    <source>
        <dbReference type="EMBL" id="QSX08714.1"/>
    </source>
</evidence>
<evidence type="ECO:0000313" key="4">
    <source>
        <dbReference type="Proteomes" id="UP000663499"/>
    </source>
</evidence>
<dbReference type="PANTHER" id="PTHR34039">
    <property type="entry name" value="UPF0102 PROTEIN YRAN"/>
    <property type="match status" value="1"/>
</dbReference>
<dbReference type="NCBIfam" id="TIGR00252">
    <property type="entry name" value="YraN family protein"/>
    <property type="match status" value="1"/>
</dbReference>
<accession>A0A974XF48</accession>
<gene>
    <name evidence="3" type="ORF">J0B03_01075</name>
</gene>
<dbReference type="KEGG" id="alka:J0B03_01075"/>
<dbReference type="NCBIfam" id="NF009154">
    <property type="entry name" value="PRK12497.3-3"/>
    <property type="match status" value="1"/>
</dbReference>
<dbReference type="HAMAP" id="MF_00048">
    <property type="entry name" value="UPF0102"/>
    <property type="match status" value="1"/>
</dbReference>
<dbReference type="GO" id="GO:0003676">
    <property type="term" value="F:nucleic acid binding"/>
    <property type="evidence" value="ECO:0007669"/>
    <property type="project" value="InterPro"/>
</dbReference>
<comment type="similarity">
    <text evidence="1 2">Belongs to the UPF0102 family.</text>
</comment>
<dbReference type="Proteomes" id="UP000663499">
    <property type="component" value="Chromosome"/>
</dbReference>
<dbReference type="EMBL" id="CP071444">
    <property type="protein sequence ID" value="QSX08714.1"/>
    <property type="molecule type" value="Genomic_DNA"/>
</dbReference>
<dbReference type="Pfam" id="PF02021">
    <property type="entry name" value="UPF0102"/>
    <property type="match status" value="1"/>
</dbReference>
<proteinExistence type="inferred from homology"/>
<organism evidence="3 4">
    <name type="scientific">Alkalibacter rhizosphaerae</name>
    <dbReference type="NCBI Taxonomy" id="2815577"/>
    <lineage>
        <taxon>Bacteria</taxon>
        <taxon>Bacillati</taxon>
        <taxon>Bacillota</taxon>
        <taxon>Clostridia</taxon>
        <taxon>Eubacteriales</taxon>
        <taxon>Eubacteriaceae</taxon>
        <taxon>Alkalibacter</taxon>
    </lineage>
</organism>
<dbReference type="CDD" id="cd20736">
    <property type="entry name" value="PoNe_Nuclease"/>
    <property type="match status" value="1"/>
</dbReference>
<dbReference type="RefSeq" id="WP_207300055.1">
    <property type="nucleotide sequence ID" value="NZ_CP071444.1"/>
</dbReference>
<protein>
    <recommendedName>
        <fullName evidence="2">UPF0102 protein J0B03_01075</fullName>
    </recommendedName>
</protein>
<dbReference type="InterPro" id="IPR003509">
    <property type="entry name" value="UPF0102_YraN-like"/>
</dbReference>
<reference evidence="3" key="1">
    <citation type="submission" date="2021-03" db="EMBL/GenBank/DDBJ databases">
        <title>Alkalibacter marinus sp. nov., isolated from tidal flat sediment.</title>
        <authorList>
            <person name="Namirimu T."/>
            <person name="Yang J.-A."/>
            <person name="Yang S.-H."/>
            <person name="Kim Y.-J."/>
            <person name="Kwon K.K."/>
        </authorList>
    </citation>
    <scope>NUCLEOTIDE SEQUENCE</scope>
    <source>
        <strain evidence="3">ES005</strain>
    </source>
</reference>
<evidence type="ECO:0000256" key="1">
    <source>
        <dbReference type="ARBA" id="ARBA00006738"/>
    </source>
</evidence>